<dbReference type="PROSITE" id="PS00750">
    <property type="entry name" value="TCP1_1"/>
    <property type="match status" value="1"/>
</dbReference>
<dbReference type="InterPro" id="IPR017998">
    <property type="entry name" value="Chaperone_TCP-1"/>
</dbReference>
<protein>
    <recommendedName>
        <fullName evidence="3 11">T-complex protein 1 subunit eta</fullName>
        <shortName evidence="11">TCP-1-eta</shortName>
    </recommendedName>
    <alternativeName>
        <fullName evidence="8 11">CCT-eta</fullName>
    </alternativeName>
</protein>
<keyword evidence="12" id="KW-1185">Reference proteome</keyword>
<evidence type="ECO:0000256" key="1">
    <source>
        <dbReference type="ARBA" id="ARBA00004496"/>
    </source>
</evidence>
<dbReference type="Gene3D" id="3.50.7.10">
    <property type="entry name" value="GroEL"/>
    <property type="match status" value="1"/>
</dbReference>
<dbReference type="GO" id="GO:0051082">
    <property type="term" value="F:unfolded protein binding"/>
    <property type="evidence" value="ECO:0007669"/>
    <property type="project" value="InterPro"/>
</dbReference>
<comment type="subcellular location">
    <subcellularLocation>
        <location evidence="1 11">Cytoplasm</location>
    </subcellularLocation>
</comment>
<dbReference type="NCBIfam" id="TIGR02345">
    <property type="entry name" value="chap_CCT_eta"/>
    <property type="match status" value="1"/>
</dbReference>
<dbReference type="SUPFAM" id="SSF48592">
    <property type="entry name" value="GroEL equatorial domain-like"/>
    <property type="match status" value="1"/>
</dbReference>
<evidence type="ECO:0000256" key="7">
    <source>
        <dbReference type="ARBA" id="ARBA00023186"/>
    </source>
</evidence>
<dbReference type="FunFam" id="1.10.560.10:FF:000017">
    <property type="entry name" value="T-complex protein 1 subunit eta"/>
    <property type="match status" value="1"/>
</dbReference>
<dbReference type="Gene3D" id="1.10.560.10">
    <property type="entry name" value="GroEL-like equatorial domain"/>
    <property type="match status" value="1"/>
</dbReference>
<dbReference type="Proteomes" id="UP000046393">
    <property type="component" value="Unplaced"/>
</dbReference>
<evidence type="ECO:0000256" key="2">
    <source>
        <dbReference type="ARBA" id="ARBA00008020"/>
    </source>
</evidence>
<evidence type="ECO:0000256" key="9">
    <source>
        <dbReference type="ARBA" id="ARBA00049360"/>
    </source>
</evidence>
<evidence type="ECO:0000256" key="3">
    <source>
        <dbReference type="ARBA" id="ARBA00015836"/>
    </source>
</evidence>
<keyword evidence="4 11" id="KW-0963">Cytoplasm</keyword>
<evidence type="ECO:0000256" key="11">
    <source>
        <dbReference type="RuleBase" id="RU365042"/>
    </source>
</evidence>
<dbReference type="InterPro" id="IPR002423">
    <property type="entry name" value="Cpn60/GroEL/TCP-1"/>
</dbReference>
<dbReference type="InterPro" id="IPR012720">
    <property type="entry name" value="Chap_CCT_eta"/>
</dbReference>
<name>A0A0N5AWB1_9BILA</name>
<dbReference type="PRINTS" id="PR00304">
    <property type="entry name" value="TCOMPLEXTCP1"/>
</dbReference>
<dbReference type="PROSITE" id="PS00995">
    <property type="entry name" value="TCP1_3"/>
    <property type="match status" value="1"/>
</dbReference>
<dbReference type="GO" id="GO:0016887">
    <property type="term" value="F:ATP hydrolysis activity"/>
    <property type="evidence" value="ECO:0007669"/>
    <property type="project" value="InterPro"/>
</dbReference>
<accession>A0A0N5AWB1</accession>
<evidence type="ECO:0000256" key="6">
    <source>
        <dbReference type="ARBA" id="ARBA00022840"/>
    </source>
</evidence>
<dbReference type="InterPro" id="IPR054827">
    <property type="entry name" value="thermosome_alpha"/>
</dbReference>
<comment type="similarity">
    <text evidence="2 10">Belongs to the TCP-1 chaperonin family.</text>
</comment>
<dbReference type="WBParaSite" id="SMUV_0000920401-mRNA-1">
    <property type="protein sequence ID" value="SMUV_0000920401-mRNA-1"/>
    <property type="gene ID" value="SMUV_0000920401"/>
</dbReference>
<dbReference type="InterPro" id="IPR002194">
    <property type="entry name" value="Chaperonin_TCP-1_CS"/>
</dbReference>
<dbReference type="CDD" id="cd03340">
    <property type="entry name" value="TCP1_eta"/>
    <property type="match status" value="1"/>
</dbReference>
<evidence type="ECO:0000256" key="8">
    <source>
        <dbReference type="ARBA" id="ARBA00032221"/>
    </source>
</evidence>
<comment type="catalytic activity">
    <reaction evidence="9">
        <text>ATP + H2O = ADP + phosphate + H(+)</text>
        <dbReference type="Rhea" id="RHEA:13065"/>
        <dbReference type="ChEBI" id="CHEBI:15377"/>
        <dbReference type="ChEBI" id="CHEBI:15378"/>
        <dbReference type="ChEBI" id="CHEBI:30616"/>
        <dbReference type="ChEBI" id="CHEBI:43474"/>
        <dbReference type="ChEBI" id="CHEBI:456216"/>
    </reaction>
</comment>
<dbReference type="NCBIfam" id="NF041082">
    <property type="entry name" value="thermosome_alpha"/>
    <property type="match status" value="1"/>
</dbReference>
<evidence type="ECO:0000256" key="10">
    <source>
        <dbReference type="RuleBase" id="RU004187"/>
    </source>
</evidence>
<keyword evidence="5 10" id="KW-0547">Nucleotide-binding</keyword>
<dbReference type="Pfam" id="PF00118">
    <property type="entry name" value="Cpn60_TCP1"/>
    <property type="match status" value="1"/>
</dbReference>
<evidence type="ECO:0000313" key="12">
    <source>
        <dbReference type="Proteomes" id="UP000046393"/>
    </source>
</evidence>
<dbReference type="Gene3D" id="3.30.260.10">
    <property type="entry name" value="TCP-1-like chaperonin intermediate domain"/>
    <property type="match status" value="1"/>
</dbReference>
<keyword evidence="6 10" id="KW-0067">ATP-binding</keyword>
<dbReference type="InterPro" id="IPR027409">
    <property type="entry name" value="GroEL-like_apical_dom_sf"/>
</dbReference>
<dbReference type="FunFam" id="3.50.7.10:FF:000006">
    <property type="entry name" value="T-complex protein 1 subunit eta"/>
    <property type="match status" value="1"/>
</dbReference>
<dbReference type="InterPro" id="IPR053374">
    <property type="entry name" value="TCP-1_chaperonin"/>
</dbReference>
<dbReference type="STRING" id="451379.A0A0N5AWB1"/>
<dbReference type="InterPro" id="IPR027410">
    <property type="entry name" value="TCP-1-like_intermed_sf"/>
</dbReference>
<proteinExistence type="inferred from homology"/>
<dbReference type="SUPFAM" id="SSF52029">
    <property type="entry name" value="GroEL apical domain-like"/>
    <property type="match status" value="1"/>
</dbReference>
<dbReference type="GO" id="GO:0005524">
    <property type="term" value="F:ATP binding"/>
    <property type="evidence" value="ECO:0007669"/>
    <property type="project" value="UniProtKB-KW"/>
</dbReference>
<evidence type="ECO:0000256" key="5">
    <source>
        <dbReference type="ARBA" id="ARBA00022741"/>
    </source>
</evidence>
<reference evidence="13" key="1">
    <citation type="submission" date="2017-02" db="UniProtKB">
        <authorList>
            <consortium name="WormBaseParasite"/>
        </authorList>
    </citation>
    <scope>IDENTIFICATION</scope>
</reference>
<organism evidence="12 13">
    <name type="scientific">Syphacia muris</name>
    <dbReference type="NCBI Taxonomy" id="451379"/>
    <lineage>
        <taxon>Eukaryota</taxon>
        <taxon>Metazoa</taxon>
        <taxon>Ecdysozoa</taxon>
        <taxon>Nematoda</taxon>
        <taxon>Chromadorea</taxon>
        <taxon>Rhabditida</taxon>
        <taxon>Spirurina</taxon>
        <taxon>Oxyuridomorpha</taxon>
        <taxon>Oxyuroidea</taxon>
        <taxon>Oxyuridae</taxon>
        <taxon>Syphacia</taxon>
    </lineage>
</organism>
<dbReference type="FunFam" id="3.30.260.10:FF:000022">
    <property type="entry name" value="T-complex protein 1 subunit eta"/>
    <property type="match status" value="1"/>
</dbReference>
<dbReference type="NCBIfam" id="NF041083">
    <property type="entry name" value="thermosome_beta"/>
    <property type="match status" value="1"/>
</dbReference>
<dbReference type="InterPro" id="IPR027413">
    <property type="entry name" value="GROEL-like_equatorial_sf"/>
</dbReference>
<keyword evidence="7 10" id="KW-0143">Chaperone</keyword>
<dbReference type="GO" id="GO:0005832">
    <property type="term" value="C:chaperonin-containing T-complex"/>
    <property type="evidence" value="ECO:0007669"/>
    <property type="project" value="UniProtKB-ARBA"/>
</dbReference>
<dbReference type="SUPFAM" id="SSF54849">
    <property type="entry name" value="GroEL-intermediate domain like"/>
    <property type="match status" value="1"/>
</dbReference>
<comment type="subunit">
    <text evidence="11">Heterooligomeric complex that forms two stacked rings.</text>
</comment>
<dbReference type="PANTHER" id="PTHR11353">
    <property type="entry name" value="CHAPERONIN"/>
    <property type="match status" value="1"/>
</dbReference>
<dbReference type="GO" id="GO:0140662">
    <property type="term" value="F:ATP-dependent protein folding chaperone"/>
    <property type="evidence" value="ECO:0007669"/>
    <property type="project" value="InterPro"/>
</dbReference>
<evidence type="ECO:0000256" key="4">
    <source>
        <dbReference type="ARBA" id="ARBA00022490"/>
    </source>
</evidence>
<comment type="function">
    <text evidence="11">Molecular chaperone; assists the folding of proteins upon ATP hydrolysis. Known to play a role, in vitro, in the folding of actin and tubulin.</text>
</comment>
<evidence type="ECO:0000313" key="13">
    <source>
        <dbReference type="WBParaSite" id="SMUV_0000920401-mRNA-1"/>
    </source>
</evidence>
<sequence>MMRAPIILLKEGTEAKYGKQQILSNINACTVVADSIRTTLGPRGMDKLIVDSKGKATISNDGATILKLLDIVFPAAQVMVDIAKSQDAEVGDGTTSVVILAAELLKYSRQFVEDGVSPQLIIRAYAAACEEALKQLNKLSVKFQSDADVQDMLVRCAATTLNSKLVSHERQFFAEMAVNAVGYLEDSLPVDMIGIKKISGGSLLDSVLVKGVAFKKAFSYAGFEMQPKHYDNPSIALLNIELELKAEKDNAEMRIGNVEEFQHIVDAEWTILYDKLKKIYEAGAKVVLSKLPIGDVATQWFADRDMFCAGRVEQGDMDRVMAACGGSILTTVSQINKDVLGTCCEFYEQQVGSERFNFFIGCKKARACTILLRGGAEQFIAETERSLHDAIMIVRRAKKNDAIVAGGGAIEMELSAHLREIAKTIPGKEQFFWQAFARMFEVIPQQLCYNAGIDATDILNKLRYKHAKGEQWCGVDIHTETVKNNMEACIWEPELVKRNAIIAATEAACLILSIDQTVKNPKAPSGGAMPSLPGAGDM</sequence>
<dbReference type="AlphaFoldDB" id="A0A0N5AWB1"/>